<comment type="caution">
    <text evidence="2">The sequence shown here is derived from an EMBL/GenBank/DDBJ whole genome shotgun (WGS) entry which is preliminary data.</text>
</comment>
<keyword evidence="3" id="KW-1185">Reference proteome</keyword>
<dbReference type="InterPro" id="IPR029413">
    <property type="entry name" value="RG-lyase_II"/>
</dbReference>
<evidence type="ECO:0000313" key="2">
    <source>
        <dbReference type="EMBL" id="TDE05911.1"/>
    </source>
</evidence>
<accession>A0A4R5D383</accession>
<dbReference type="SUPFAM" id="SSF117074">
    <property type="entry name" value="Hypothetical protein PA1324"/>
    <property type="match status" value="1"/>
</dbReference>
<dbReference type="Gene3D" id="2.60.40.1120">
    <property type="entry name" value="Carboxypeptidase-like, regulatory domain"/>
    <property type="match status" value="1"/>
</dbReference>
<name>A0A4R5D383_9FLAO</name>
<feature type="domain" description="Rhamnogalacturonan lyase" evidence="1">
    <location>
        <begin position="1079"/>
        <end position="1144"/>
    </location>
</feature>
<dbReference type="AlphaFoldDB" id="A0A4R5D383"/>
<dbReference type="Proteomes" id="UP000294644">
    <property type="component" value="Unassembled WGS sequence"/>
</dbReference>
<dbReference type="Pfam" id="PF14686">
    <property type="entry name" value="fn3_3"/>
    <property type="match status" value="1"/>
</dbReference>
<reference evidence="2 3" key="1">
    <citation type="submission" date="2019-03" db="EMBL/GenBank/DDBJ databases">
        <title>Flavobacterium LB-D12 sp. nov., isolated from arctic soil.</title>
        <authorList>
            <person name="Chaudhary D.K."/>
        </authorList>
    </citation>
    <scope>NUCLEOTIDE SEQUENCE [LARGE SCALE GENOMIC DNA]</scope>
    <source>
        <strain evidence="2 3">LB-D12</strain>
    </source>
</reference>
<proteinExistence type="predicted"/>
<dbReference type="RefSeq" id="WP_132065217.1">
    <property type="nucleotide sequence ID" value="NZ_SMFN01000004.1"/>
</dbReference>
<organism evidence="2 3">
    <name type="scientific">Flavobacterium sandaracinum</name>
    <dbReference type="NCBI Taxonomy" id="2541733"/>
    <lineage>
        <taxon>Bacteria</taxon>
        <taxon>Pseudomonadati</taxon>
        <taxon>Bacteroidota</taxon>
        <taxon>Flavobacteriia</taxon>
        <taxon>Flavobacteriales</taxon>
        <taxon>Flavobacteriaceae</taxon>
        <taxon>Flavobacterium</taxon>
    </lineage>
</organism>
<evidence type="ECO:0000259" key="1">
    <source>
        <dbReference type="Pfam" id="PF14686"/>
    </source>
</evidence>
<dbReference type="OrthoDB" id="910082at2"/>
<gene>
    <name evidence="2" type="ORF">E0F91_04830</name>
</gene>
<dbReference type="EMBL" id="SMFN01000004">
    <property type="protein sequence ID" value="TDE05911.1"/>
    <property type="molecule type" value="Genomic_DNA"/>
</dbReference>
<protein>
    <recommendedName>
        <fullName evidence="1">Rhamnogalacturonan lyase domain-containing protein</fullName>
    </recommendedName>
</protein>
<evidence type="ECO:0000313" key="3">
    <source>
        <dbReference type="Proteomes" id="UP000294644"/>
    </source>
</evidence>
<sequence>MKTAAKFLYTLIPLYIGCGMGIQSDELDAVATKSDTIASTNIPESAQPAAATAKTYIKSEIKTVANSNSESKAKALTENSSTLIKIKSPEDKLSDITTPKVHSKKNEVKTFTQKEIEMMANTLAAFKNENRKTETNTSTTSVIKSVTKKKILEKNLKLAEVNQAKVIAALTETVQKQSNESKIFTQKEVEAMTLALTVTNKPESKLVTKTRQASAKSVAATVKTTAINDVKIAESKISETKPAAQNGVKAFTKNEIEAIAAALTSSKNTITKPTVKSKNNRPDETGIEQIKIRILNLQENYKTNKSYTLIVEIENEENKTTNLKIDPELPPKWTIISITELGILEPFQKKMILVSFIIPSENPAVETVASFHVKNAAGNKIASKEVAFSIDKNLDLEIYNVYTTSKLQAGEIITAKYEIKNKGNVEQELILSSKNTVKGEKTIKLGPNSSITIELSQATDPKYYDFITIGTFLNVTSSTSGKTYKAYGSTSVFPSKLKQTDAFFRYPLRFSINYNSNTFQDKNYSAISGELIGDGFLDLKKKNYLNFIIRAPQQQNLQNFGITDQYSLIYNYNNSTIVYLGDHGHYINRLGFDSRFGMGFRVDQNIKKWTLTAFYSKPRLYTFNSEALFGFKSVYRFKKSMLLGIAVESSKGSIIGASKNIEANLDEKGQIATSNFELRSKNTFVNAESSLSVTNKFTDHAHFLNLVQKVQNLTYAGSFTFSGKNYFGIIRNSVEYSNSLFYKINKFDFLVGQTLSQVNKRLNPLFFAAEPYFENYYARIGYRFSPRSSINLLIDKRVREDQLEPKSYFYKESGIDYRYVYGGRLFSFGLSGRIAETQNLLSEDLQDRITYSHNLDATYRFSNHLTVRGGVNHNYSNRYGISNFNENYFTYNMGLDYNFNRNFRINSTFNSGFSPEDNYLRRDFINAMMMLTIAKNHLFELRVNYFENPGSTNRKELLAFGTYTYTFGAPLKRVLEQGGVSGLIQVDDKSIAVKGIKIIAVGKSIVTNEKGIFEFNNLPLGNNYILMDESTLPFGVIPIARTPFQVLVEKDKKVELNILLVRAGTIIGTFGFPSLTKPITINLEGYIKIENEHFNYTVESNAKGFFKFQNIVPGTYKLTLIRYKGDQFFELDKEIQITVGAGEKNVIDVPVKGKERKVQFKNKNFKIGG</sequence>